<keyword evidence="1" id="KW-0472">Membrane</keyword>
<sequence>MFDEGKIQTLLLAVFGLVVIAVGIAIAAGAKRAQYSETARVGFNTMVSIVIVAIGLGAVGVAAFGGKVLNALGIS</sequence>
<dbReference type="RefSeq" id="WP_143984990.1">
    <property type="nucleotide sequence ID" value="NZ_CP041692.1"/>
</dbReference>
<protein>
    <submittedName>
        <fullName evidence="2">Uncharacterized protein</fullName>
    </submittedName>
</protein>
<dbReference type="Proteomes" id="UP000319263">
    <property type="component" value="Chromosome"/>
</dbReference>
<dbReference type="EMBL" id="CP041692">
    <property type="protein sequence ID" value="QDP95007.1"/>
    <property type="molecule type" value="Genomic_DNA"/>
</dbReference>
<evidence type="ECO:0000256" key="1">
    <source>
        <dbReference type="SAM" id="Phobius"/>
    </source>
</evidence>
<dbReference type="AlphaFoldDB" id="A0A516PUZ4"/>
<keyword evidence="3" id="KW-1185">Reference proteome</keyword>
<feature type="transmembrane region" description="Helical" evidence="1">
    <location>
        <begin position="41"/>
        <end position="65"/>
    </location>
</feature>
<gene>
    <name evidence="2" type="ORF">FOE78_02930</name>
</gene>
<evidence type="ECO:0000313" key="3">
    <source>
        <dbReference type="Proteomes" id="UP000319263"/>
    </source>
</evidence>
<proteinExistence type="predicted"/>
<evidence type="ECO:0000313" key="2">
    <source>
        <dbReference type="EMBL" id="QDP95007.1"/>
    </source>
</evidence>
<name>A0A516PUZ4_9ACTN</name>
<accession>A0A516PUZ4</accession>
<dbReference type="KEGG" id="mik:FOE78_02930"/>
<reference evidence="2 3" key="1">
    <citation type="submission" date="2019-07" db="EMBL/GenBank/DDBJ databases">
        <title>Microlunatus dokdonensis sp. nov. isolated from the rhizospheric soil of the wild plant Elymus tsukushiensis.</title>
        <authorList>
            <person name="Ghim S.-Y."/>
            <person name="Hwang Y.-J."/>
            <person name="Son J.-S."/>
            <person name="Shin J.-H."/>
        </authorList>
    </citation>
    <scope>NUCLEOTIDE SEQUENCE [LARGE SCALE GENOMIC DNA]</scope>
    <source>
        <strain evidence="2 3">KUDC0627</strain>
    </source>
</reference>
<feature type="transmembrane region" description="Helical" evidence="1">
    <location>
        <begin position="6"/>
        <end position="29"/>
    </location>
</feature>
<organism evidence="2 3">
    <name type="scientific">Microlunatus elymi</name>
    <dbReference type="NCBI Taxonomy" id="2596828"/>
    <lineage>
        <taxon>Bacteria</taxon>
        <taxon>Bacillati</taxon>
        <taxon>Actinomycetota</taxon>
        <taxon>Actinomycetes</taxon>
        <taxon>Propionibacteriales</taxon>
        <taxon>Propionibacteriaceae</taxon>
        <taxon>Microlunatus</taxon>
    </lineage>
</organism>
<keyword evidence="1" id="KW-0812">Transmembrane</keyword>
<keyword evidence="1" id="KW-1133">Transmembrane helix</keyword>